<dbReference type="Proteomes" id="UP001203207">
    <property type="component" value="Unassembled WGS sequence"/>
</dbReference>
<protein>
    <submittedName>
        <fullName evidence="1">PQQ-binding-like beta-propeller repeat protein</fullName>
    </submittedName>
</protein>
<evidence type="ECO:0000313" key="1">
    <source>
        <dbReference type="EMBL" id="MCL9817806.1"/>
    </source>
</evidence>
<dbReference type="Gene3D" id="2.40.10.480">
    <property type="match status" value="1"/>
</dbReference>
<accession>A0AAE3FZ26</accession>
<reference evidence="1" key="1">
    <citation type="journal article" date="2022" name="Syst. Appl. Microbiol.">
        <title>Natronocalculus amylovorans gen. nov., sp. nov., and Natranaeroarchaeum aerophilus sp. nov., dominant culturable amylolytic natronoarchaea from hypersaline soda lakes in southwestern Siberia.</title>
        <authorList>
            <person name="Sorokin D.Y."/>
            <person name="Elcheninov A.G."/>
            <person name="Khizhniak T.V."/>
            <person name="Koenen M."/>
            <person name="Bale N.J."/>
            <person name="Damste J.S.S."/>
            <person name="Kublanov I.V."/>
        </authorList>
    </citation>
    <scope>NUCLEOTIDE SEQUENCE</scope>
    <source>
        <strain evidence="1">AArc-St2</strain>
    </source>
</reference>
<proteinExistence type="predicted"/>
<dbReference type="SUPFAM" id="SSF50998">
    <property type="entry name" value="Quinoprotein alcohol dehydrogenase-like"/>
    <property type="match status" value="1"/>
</dbReference>
<evidence type="ECO:0000313" key="2">
    <source>
        <dbReference type="Proteomes" id="UP001203207"/>
    </source>
</evidence>
<name>A0AAE3FZ26_9EURY</name>
<sequence>MWRFETGNHVQSSPTVVDGTLYVGSYDNSLYALEIDGNGSSDGSRVKQQTLGHHH</sequence>
<comment type="caution">
    <text evidence="1">The sequence shown here is derived from an EMBL/GenBank/DDBJ whole genome shotgun (WGS) entry which is preliminary data.</text>
</comment>
<keyword evidence="2" id="KW-1185">Reference proteome</keyword>
<dbReference type="RefSeq" id="WP_174654824.1">
    <property type="nucleotide sequence ID" value="NZ_JAKRVX010000005.1"/>
</dbReference>
<reference evidence="1" key="2">
    <citation type="submission" date="2022-02" db="EMBL/GenBank/DDBJ databases">
        <authorList>
            <person name="Elcheninov A.G."/>
            <person name="Sorokin D.Y."/>
            <person name="Kublanov I.V."/>
        </authorList>
    </citation>
    <scope>NUCLEOTIDE SEQUENCE</scope>
    <source>
        <strain evidence="1">AArc-St2</strain>
    </source>
</reference>
<organism evidence="1 2">
    <name type="scientific">Natronocalculus amylovorans</name>
    <dbReference type="NCBI Taxonomy" id="2917812"/>
    <lineage>
        <taxon>Archaea</taxon>
        <taxon>Methanobacteriati</taxon>
        <taxon>Methanobacteriota</taxon>
        <taxon>Stenosarchaea group</taxon>
        <taxon>Halobacteria</taxon>
        <taxon>Halobacteriales</taxon>
        <taxon>Haloferacaceae</taxon>
        <taxon>Natronocalculus</taxon>
    </lineage>
</organism>
<dbReference type="EMBL" id="JAKRVX010000005">
    <property type="protein sequence ID" value="MCL9817806.1"/>
    <property type="molecule type" value="Genomic_DNA"/>
</dbReference>
<gene>
    <name evidence="1" type="ORF">AArcSt2_12725</name>
</gene>
<dbReference type="AlphaFoldDB" id="A0AAE3FZ26"/>
<dbReference type="InterPro" id="IPR011047">
    <property type="entry name" value="Quinoprotein_ADH-like_sf"/>
</dbReference>